<dbReference type="EMBL" id="NAJO01000141">
    <property type="protein sequence ID" value="OQN95174.1"/>
    <property type="molecule type" value="Genomic_DNA"/>
</dbReference>
<dbReference type="AlphaFoldDB" id="A0A1V8S7G2"/>
<dbReference type="InterPro" id="IPR022198">
    <property type="entry name" value="DUF3723"/>
</dbReference>
<dbReference type="OrthoDB" id="3945870at2759"/>
<dbReference type="Proteomes" id="UP000192596">
    <property type="component" value="Unassembled WGS sequence"/>
</dbReference>
<gene>
    <name evidence="2" type="ORF">B0A48_18792</name>
</gene>
<accession>A0A1V8S7G2</accession>
<reference evidence="3" key="1">
    <citation type="submission" date="2017-03" db="EMBL/GenBank/DDBJ databases">
        <title>Genomes of endolithic fungi from Antarctica.</title>
        <authorList>
            <person name="Coleine C."/>
            <person name="Masonjones S."/>
            <person name="Stajich J.E."/>
        </authorList>
    </citation>
    <scope>NUCLEOTIDE SEQUENCE [LARGE SCALE GENOMIC DNA]</scope>
    <source>
        <strain evidence="3">CCFEE 5527</strain>
    </source>
</reference>
<feature type="coiled-coil region" evidence="1">
    <location>
        <begin position="479"/>
        <end position="513"/>
    </location>
</feature>
<dbReference type="Pfam" id="PF12520">
    <property type="entry name" value="DUF3723"/>
    <property type="match status" value="1"/>
</dbReference>
<comment type="caution">
    <text evidence="2">The sequence shown here is derived from an EMBL/GenBank/DDBJ whole genome shotgun (WGS) entry which is preliminary data.</text>
</comment>
<organism evidence="2 3">
    <name type="scientific">Cryoendolithus antarcticus</name>
    <dbReference type="NCBI Taxonomy" id="1507870"/>
    <lineage>
        <taxon>Eukaryota</taxon>
        <taxon>Fungi</taxon>
        <taxon>Dikarya</taxon>
        <taxon>Ascomycota</taxon>
        <taxon>Pezizomycotina</taxon>
        <taxon>Dothideomycetes</taxon>
        <taxon>Dothideomycetidae</taxon>
        <taxon>Cladosporiales</taxon>
        <taxon>Cladosporiaceae</taxon>
        <taxon>Cryoendolithus</taxon>
    </lineage>
</organism>
<keyword evidence="3" id="KW-1185">Reference proteome</keyword>
<protein>
    <submittedName>
        <fullName evidence="2">Uncharacterized protein</fullName>
    </submittedName>
</protein>
<evidence type="ECO:0000256" key="1">
    <source>
        <dbReference type="SAM" id="Coils"/>
    </source>
</evidence>
<keyword evidence="1" id="KW-0175">Coiled coil</keyword>
<proteinExistence type="predicted"/>
<name>A0A1V8S7G2_9PEZI</name>
<evidence type="ECO:0000313" key="2">
    <source>
        <dbReference type="EMBL" id="OQN95174.1"/>
    </source>
</evidence>
<sequence>MKCDEELLNYLAHVRSVWSGITRGIVESAVDSLTVESLQGLAPRWSSADAQRIERLVDDKHFFPGISRDIVRNSELPNIKGVATAIPSLFTFFEDIKYLEPCARIMRLLLPGSTTNARNGLSIQLGLMRHHFPTTDAVISVEYAQGDMRNQHAAECDKFTLQYQQLWLFAIRNFTRMTNTTARKERKKDRPMAIEPSPIVWREFCHLAWLCDFRTEELEQLRKHDREGEVVRQLFQQHGYRTEVHATAMQQVADLIRSLGQRRGLLVEPNFACERDLALAQRCGRPYEDDHRLDSPCMFLPQIYAAPQLQSVYVSSFFRKWAMARMFLGIDLRTNIIFNAPTQHTDPMEFENINPQELLVRNLRAELANTKRSWEITRTQHEETSTRLRDMLQAKEKRDHDFLAAQMTSEMGQLEVQNAQARAELLEQHRFEISRMSEQLRLQAEETTRIKEHGMTLERLLHTTAQEVTHSSDQYRTELTSLAANLRSTADENADLTRQLSCMKNERAQLLLQHDSDREAAAISLQSLADDNLQMKKSEASAHEKLTRASHEITALLSTRDQLRLQNDDLLSKLELALDKRHVQKQSGVVMSDGISEHSAFIDLYGKLQPPSERLPTSRPS</sequence>
<evidence type="ECO:0000313" key="3">
    <source>
        <dbReference type="Proteomes" id="UP000192596"/>
    </source>
</evidence>
<dbReference type="InParanoid" id="A0A1V8S7G2"/>
<dbReference type="STRING" id="1507870.A0A1V8S7G2"/>